<sequence>MKNISVNVHKAHGEMASWALKSKRVSLCIISRYTSICPSYFTKVKGIIFEKIIGK</sequence>
<name>A0A6M3X624_9ZZZZ</name>
<proteinExistence type="predicted"/>
<gene>
    <name evidence="1" type="ORF">MM171A02959_0005</name>
</gene>
<reference evidence="1" key="1">
    <citation type="submission" date="2020-03" db="EMBL/GenBank/DDBJ databases">
        <title>The deep terrestrial virosphere.</title>
        <authorList>
            <person name="Holmfeldt K."/>
            <person name="Nilsson E."/>
            <person name="Simone D."/>
            <person name="Lopez-Fernandez M."/>
            <person name="Wu X."/>
            <person name="de Brujin I."/>
            <person name="Lundin D."/>
            <person name="Andersson A."/>
            <person name="Bertilsson S."/>
            <person name="Dopson M."/>
        </authorList>
    </citation>
    <scope>NUCLEOTIDE SEQUENCE</scope>
    <source>
        <strain evidence="1">MM171A02959</strain>
    </source>
</reference>
<evidence type="ECO:0000313" key="1">
    <source>
        <dbReference type="EMBL" id="QJH92623.1"/>
    </source>
</evidence>
<dbReference type="EMBL" id="MT143906">
    <property type="protein sequence ID" value="QJH92623.1"/>
    <property type="molecule type" value="Genomic_DNA"/>
</dbReference>
<dbReference type="AlphaFoldDB" id="A0A6M3X624"/>
<protein>
    <submittedName>
        <fullName evidence="1">Uncharacterized protein</fullName>
    </submittedName>
</protein>
<accession>A0A6M3X624</accession>
<organism evidence="1">
    <name type="scientific">viral metagenome</name>
    <dbReference type="NCBI Taxonomy" id="1070528"/>
    <lineage>
        <taxon>unclassified sequences</taxon>
        <taxon>metagenomes</taxon>
        <taxon>organismal metagenomes</taxon>
    </lineage>
</organism>